<dbReference type="PANTHER" id="PTHR32468:SF0">
    <property type="entry name" value="K(+)_H(+) ANTIPORTER 1"/>
    <property type="match status" value="1"/>
</dbReference>
<sequence length="423" mass="45630">MILAVDHVNQVEALMLIVLLQLVVMIAAARLGGWIFRKVGQPTVVGEIGAGLILGPSVVGRLFPDFIPTFFPASVTPIFQTLGQLGLIFLMFLIGMEFDFSHLKKMGRTAGMIGVAGIVLPFAGGLALGLWMHPYVAIDVPLLGFALFMATACSVTAIPILGRIMIEFGINRSRLGALTISAAAMVDALIWIMLATVAAIVRGNLQWSSVLGMLLLTLALVAIVIFVVRPLLIRWIEKLLPTAESRLNVTSLALWILLIFAMAMITNWIGIFSIIGPFLLGAILHDQHRFREAFASKTQDFVYSLLLPVFFTYTGLKTDIGTLDSPLLWVMCGLVCLVAISGKIVGCGLAARLGGLSWPESGCVAIMMNTRALMGLIAINVGREMGVIPPSVFCMLIIMAVITTFMTSPILRRLLPHVDTSVA</sequence>
<dbReference type="Pfam" id="PF00999">
    <property type="entry name" value="Na_H_Exchanger"/>
    <property type="match status" value="1"/>
</dbReference>
<keyword evidence="2" id="KW-0813">Transport</keyword>
<evidence type="ECO:0000259" key="8">
    <source>
        <dbReference type="Pfam" id="PF00999"/>
    </source>
</evidence>
<feature type="domain" description="Cation/H+ exchanger transmembrane" evidence="8">
    <location>
        <begin position="27"/>
        <end position="412"/>
    </location>
</feature>
<keyword evidence="3 7" id="KW-0812">Transmembrane</keyword>
<dbReference type="GO" id="GO:0016020">
    <property type="term" value="C:membrane"/>
    <property type="evidence" value="ECO:0007669"/>
    <property type="project" value="UniProtKB-SubCell"/>
</dbReference>
<feature type="transmembrane region" description="Helical" evidence="7">
    <location>
        <begin position="252"/>
        <end position="280"/>
    </location>
</feature>
<comment type="caution">
    <text evidence="9">The sequence shown here is derived from an EMBL/GenBank/DDBJ whole genome shotgun (WGS) entry which is preliminary data.</text>
</comment>
<dbReference type="Proteomes" id="UP000094828">
    <property type="component" value="Unassembled WGS sequence"/>
</dbReference>
<dbReference type="GO" id="GO:0015297">
    <property type="term" value="F:antiporter activity"/>
    <property type="evidence" value="ECO:0007669"/>
    <property type="project" value="InterPro"/>
</dbReference>
<dbReference type="PANTHER" id="PTHR32468">
    <property type="entry name" value="CATION/H + ANTIPORTER"/>
    <property type="match status" value="1"/>
</dbReference>
<reference evidence="9 10" key="1">
    <citation type="submission" date="2016-05" db="EMBL/GenBank/DDBJ databases">
        <title>Genomic and physiological characterization of Planctopirus sp. isolated from fresh water lake.</title>
        <authorList>
            <person name="Subhash Y."/>
            <person name="Ramana C."/>
        </authorList>
    </citation>
    <scope>NUCLEOTIDE SEQUENCE [LARGE SCALE GENOMIC DNA]</scope>
    <source>
        <strain evidence="9 10">JC280</strain>
    </source>
</reference>
<feature type="transmembrane region" description="Helical" evidence="7">
    <location>
        <begin position="78"/>
        <end position="98"/>
    </location>
</feature>
<keyword evidence="5" id="KW-0406">Ion transport</keyword>
<comment type="subcellular location">
    <subcellularLocation>
        <location evidence="1">Membrane</location>
        <topology evidence="1">Multi-pass membrane protein</topology>
    </subcellularLocation>
</comment>
<dbReference type="RefSeq" id="WP_068852816.1">
    <property type="nucleotide sequence ID" value="NZ_LYDR01000158.1"/>
</dbReference>
<evidence type="ECO:0000256" key="6">
    <source>
        <dbReference type="ARBA" id="ARBA00023136"/>
    </source>
</evidence>
<evidence type="ECO:0000313" key="10">
    <source>
        <dbReference type="Proteomes" id="UP000094828"/>
    </source>
</evidence>
<feature type="transmembrane region" description="Helical" evidence="7">
    <location>
        <begin position="207"/>
        <end position="232"/>
    </location>
</feature>
<feature type="transmembrane region" description="Helical" evidence="7">
    <location>
        <begin position="327"/>
        <end position="351"/>
    </location>
</feature>
<keyword evidence="10" id="KW-1185">Reference proteome</keyword>
<dbReference type="InterPro" id="IPR038770">
    <property type="entry name" value="Na+/solute_symporter_sf"/>
</dbReference>
<gene>
    <name evidence="9" type="ORF">A6X21_13575</name>
</gene>
<feature type="transmembrane region" description="Helical" evidence="7">
    <location>
        <begin position="110"/>
        <end position="131"/>
    </location>
</feature>
<evidence type="ECO:0000256" key="1">
    <source>
        <dbReference type="ARBA" id="ARBA00004141"/>
    </source>
</evidence>
<feature type="transmembrane region" description="Helical" evidence="7">
    <location>
        <begin position="387"/>
        <end position="406"/>
    </location>
</feature>
<protein>
    <recommendedName>
        <fullName evidence="8">Cation/H+ exchanger transmembrane domain-containing protein</fullName>
    </recommendedName>
</protein>
<dbReference type="EMBL" id="LYDR01000158">
    <property type="protein sequence ID" value="ODA27911.1"/>
    <property type="molecule type" value="Genomic_DNA"/>
</dbReference>
<dbReference type="OrthoDB" id="9793589at2"/>
<name>A0A1C3E3T4_9PLAN</name>
<accession>A0A1C3E3T4</accession>
<evidence type="ECO:0000256" key="7">
    <source>
        <dbReference type="SAM" id="Phobius"/>
    </source>
</evidence>
<keyword evidence="6 7" id="KW-0472">Membrane</keyword>
<feature type="transmembrane region" description="Helical" evidence="7">
    <location>
        <begin position="143"/>
        <end position="166"/>
    </location>
</feature>
<organism evidence="9 10">
    <name type="scientific">Planctopirus hydrillae</name>
    <dbReference type="NCBI Taxonomy" id="1841610"/>
    <lineage>
        <taxon>Bacteria</taxon>
        <taxon>Pseudomonadati</taxon>
        <taxon>Planctomycetota</taxon>
        <taxon>Planctomycetia</taxon>
        <taxon>Planctomycetales</taxon>
        <taxon>Planctomycetaceae</taxon>
        <taxon>Planctopirus</taxon>
    </lineage>
</organism>
<feature type="transmembrane region" description="Helical" evidence="7">
    <location>
        <begin position="13"/>
        <end position="32"/>
    </location>
</feature>
<dbReference type="GO" id="GO:1902600">
    <property type="term" value="P:proton transmembrane transport"/>
    <property type="evidence" value="ECO:0007669"/>
    <property type="project" value="InterPro"/>
</dbReference>
<dbReference type="InterPro" id="IPR006153">
    <property type="entry name" value="Cation/H_exchanger_TM"/>
</dbReference>
<evidence type="ECO:0000256" key="5">
    <source>
        <dbReference type="ARBA" id="ARBA00023065"/>
    </source>
</evidence>
<dbReference type="STRING" id="1841610.A6X21_13575"/>
<evidence type="ECO:0000313" key="9">
    <source>
        <dbReference type="EMBL" id="ODA27911.1"/>
    </source>
</evidence>
<evidence type="ECO:0000256" key="2">
    <source>
        <dbReference type="ARBA" id="ARBA00022448"/>
    </source>
</evidence>
<evidence type="ECO:0000256" key="3">
    <source>
        <dbReference type="ARBA" id="ARBA00022692"/>
    </source>
</evidence>
<evidence type="ECO:0000256" key="4">
    <source>
        <dbReference type="ARBA" id="ARBA00022989"/>
    </source>
</evidence>
<dbReference type="Gene3D" id="1.20.1530.20">
    <property type="match status" value="1"/>
</dbReference>
<proteinExistence type="predicted"/>
<feature type="transmembrane region" description="Helical" evidence="7">
    <location>
        <begin position="178"/>
        <end position="201"/>
    </location>
</feature>
<dbReference type="AlphaFoldDB" id="A0A1C3E3T4"/>
<keyword evidence="4 7" id="KW-1133">Transmembrane helix</keyword>
<dbReference type="InterPro" id="IPR050794">
    <property type="entry name" value="CPA2_transporter"/>
</dbReference>